<dbReference type="EMBL" id="KV744832">
    <property type="protein sequence ID" value="OCK84682.1"/>
    <property type="molecule type" value="Genomic_DNA"/>
</dbReference>
<feature type="region of interest" description="Disordered" evidence="1">
    <location>
        <begin position="181"/>
        <end position="233"/>
    </location>
</feature>
<dbReference type="OrthoDB" id="3797824at2759"/>
<sequence>MGLIGRPLTQEITSISNASHRPFHLSSTLSQDSNSNDTPPPEKAPAPTTTRAARTSNAIHRITSLNSAPPPRGYTGLVGGLREGRFKSGQHLHPNPSNPNLAGNEFGLQRPPIRVQSGPFSGVVSPRTQSEGSKAIAPRMPPQGAKVITPRTPRTPPEGSKFVRAPNTLRITRVGAGEVVPAGMSASEGGPRLRTRNRPGGVIRTDQAKRRDNGRDKKGQDKVDNKRDDNMDDEIEDLSDGMVLQLARLQQTAWEPKVYEPMYGADGHAGEDLVEMGKRLVEGEAPIRGAYEITEKGRAEGSKKEELWIGTAARGVQTNSSYPISGRDKFLKTVEQVMGV</sequence>
<protein>
    <submittedName>
        <fullName evidence="2">Uncharacterized protein</fullName>
    </submittedName>
</protein>
<feature type="compositionally biased region" description="Basic and acidic residues" evidence="1">
    <location>
        <begin position="206"/>
        <end position="229"/>
    </location>
</feature>
<feature type="compositionally biased region" description="Polar residues" evidence="1">
    <location>
        <begin position="10"/>
        <end position="37"/>
    </location>
</feature>
<reference evidence="2 3" key="1">
    <citation type="journal article" date="2016" name="Nat. Commun.">
        <title>Ectomycorrhizal ecology is imprinted in the genome of the dominant symbiotic fungus Cenococcum geophilum.</title>
        <authorList>
            <consortium name="DOE Joint Genome Institute"/>
            <person name="Peter M."/>
            <person name="Kohler A."/>
            <person name="Ohm R.A."/>
            <person name="Kuo A."/>
            <person name="Krutzmann J."/>
            <person name="Morin E."/>
            <person name="Arend M."/>
            <person name="Barry K.W."/>
            <person name="Binder M."/>
            <person name="Choi C."/>
            <person name="Clum A."/>
            <person name="Copeland A."/>
            <person name="Grisel N."/>
            <person name="Haridas S."/>
            <person name="Kipfer T."/>
            <person name="LaButti K."/>
            <person name="Lindquist E."/>
            <person name="Lipzen A."/>
            <person name="Maire R."/>
            <person name="Meier B."/>
            <person name="Mihaltcheva S."/>
            <person name="Molinier V."/>
            <person name="Murat C."/>
            <person name="Poggeler S."/>
            <person name="Quandt C.A."/>
            <person name="Sperisen C."/>
            <person name="Tritt A."/>
            <person name="Tisserant E."/>
            <person name="Crous P.W."/>
            <person name="Henrissat B."/>
            <person name="Nehls U."/>
            <person name="Egli S."/>
            <person name="Spatafora J.W."/>
            <person name="Grigoriev I.V."/>
            <person name="Martin F.M."/>
        </authorList>
    </citation>
    <scope>NUCLEOTIDE SEQUENCE [LARGE SCALE GENOMIC DNA]</scope>
    <source>
        <strain evidence="2 3">CBS 459.81</strain>
    </source>
</reference>
<feature type="compositionally biased region" description="Low complexity" evidence="1">
    <location>
        <begin position="45"/>
        <end position="55"/>
    </location>
</feature>
<evidence type="ECO:0000256" key="1">
    <source>
        <dbReference type="SAM" id="MobiDB-lite"/>
    </source>
</evidence>
<keyword evidence="3" id="KW-1185">Reference proteome</keyword>
<evidence type="ECO:0000313" key="2">
    <source>
        <dbReference type="EMBL" id="OCK84682.1"/>
    </source>
</evidence>
<accession>A0A8E2EIL9</accession>
<feature type="region of interest" description="Disordered" evidence="1">
    <location>
        <begin position="1"/>
        <end position="108"/>
    </location>
</feature>
<organism evidence="2 3">
    <name type="scientific">Lepidopterella palustris CBS 459.81</name>
    <dbReference type="NCBI Taxonomy" id="1314670"/>
    <lineage>
        <taxon>Eukaryota</taxon>
        <taxon>Fungi</taxon>
        <taxon>Dikarya</taxon>
        <taxon>Ascomycota</taxon>
        <taxon>Pezizomycotina</taxon>
        <taxon>Dothideomycetes</taxon>
        <taxon>Pleosporomycetidae</taxon>
        <taxon>Mytilinidiales</taxon>
        <taxon>Argynnaceae</taxon>
        <taxon>Lepidopterella</taxon>
    </lineage>
</organism>
<evidence type="ECO:0000313" key="3">
    <source>
        <dbReference type="Proteomes" id="UP000250266"/>
    </source>
</evidence>
<dbReference type="Proteomes" id="UP000250266">
    <property type="component" value="Unassembled WGS sequence"/>
</dbReference>
<name>A0A8E2EIL9_9PEZI</name>
<proteinExistence type="predicted"/>
<feature type="region of interest" description="Disordered" evidence="1">
    <location>
        <begin position="121"/>
        <end position="162"/>
    </location>
</feature>
<gene>
    <name evidence="2" type="ORF">K432DRAFT_378333</name>
</gene>
<dbReference type="AlphaFoldDB" id="A0A8E2EIL9"/>